<evidence type="ECO:0000256" key="5">
    <source>
        <dbReference type="ARBA" id="ARBA00022741"/>
    </source>
</evidence>
<keyword evidence="4" id="KW-0808">Transferase</keyword>
<sequence length="340" mass="37598">MTTVPTRPEKARLALYESFSAPTRALLALDAGRMGSWSLNIPSGEVVGDRFLANLLGLDYDRQPWDMTTFYEVVDPADSSHVHAAVNHAWTGENKSYDVEFRRRRIDDTCPLLWLGARGQVTERSEDGTPLYMVGVIWDVTHQKIRADAINKQAENTFALVRRLIDLGESTAESQRDFAATLRSQIDAFSTVHSMLTHAAAGEPISIRQILDASLASLLVDDPRAPPHLVIECNPDIAIHPDKILPLAMFLSEIANSAARREALSAGRNSIELAVTPKTSDEVFLSWTETTSSIDDRENHVEGDFCTSLLDDFASQLGGTVVRTNHTNQLTLELTMNIVE</sequence>
<evidence type="ECO:0000256" key="1">
    <source>
        <dbReference type="ARBA" id="ARBA00000085"/>
    </source>
</evidence>
<keyword evidence="3" id="KW-0597">Phosphoprotein</keyword>
<evidence type="ECO:0000256" key="4">
    <source>
        <dbReference type="ARBA" id="ARBA00022679"/>
    </source>
</evidence>
<feature type="domain" description="PAS fold-3" evidence="9">
    <location>
        <begin position="59"/>
        <end position="137"/>
    </location>
</feature>
<dbReference type="InterPro" id="IPR013655">
    <property type="entry name" value="PAS_fold_3"/>
</dbReference>
<evidence type="ECO:0000313" key="11">
    <source>
        <dbReference type="Proteomes" id="UP000535415"/>
    </source>
</evidence>
<reference evidence="10 11" key="1">
    <citation type="submission" date="2020-08" db="EMBL/GenBank/DDBJ databases">
        <title>Genomic Encyclopedia of Type Strains, Phase IV (KMG-IV): sequencing the most valuable type-strain genomes for metagenomic binning, comparative biology and taxonomic classification.</title>
        <authorList>
            <person name="Goeker M."/>
        </authorList>
    </citation>
    <scope>NUCLEOTIDE SEQUENCE [LARGE SCALE GENOMIC DNA]</scope>
    <source>
        <strain evidence="10 11">DSM 101064</strain>
    </source>
</reference>
<dbReference type="AlphaFoldDB" id="A0A7W9BHL3"/>
<name>A0A7W9BHL3_9RHOB</name>
<evidence type="ECO:0000259" key="9">
    <source>
        <dbReference type="Pfam" id="PF08447"/>
    </source>
</evidence>
<gene>
    <name evidence="10" type="ORF">FHS72_000253</name>
</gene>
<dbReference type="InterPro" id="IPR011102">
    <property type="entry name" value="Sig_transdc_His_kinase_HWE"/>
</dbReference>
<organism evidence="10 11">
    <name type="scientific">Yoonia ponticola</name>
    <dbReference type="NCBI Taxonomy" id="1524255"/>
    <lineage>
        <taxon>Bacteria</taxon>
        <taxon>Pseudomonadati</taxon>
        <taxon>Pseudomonadota</taxon>
        <taxon>Alphaproteobacteria</taxon>
        <taxon>Rhodobacterales</taxon>
        <taxon>Paracoccaceae</taxon>
        <taxon>Yoonia</taxon>
    </lineage>
</organism>
<proteinExistence type="predicted"/>
<evidence type="ECO:0000256" key="6">
    <source>
        <dbReference type="ARBA" id="ARBA00022777"/>
    </source>
</evidence>
<evidence type="ECO:0000256" key="2">
    <source>
        <dbReference type="ARBA" id="ARBA00012438"/>
    </source>
</evidence>
<keyword evidence="7" id="KW-0067">ATP-binding</keyword>
<dbReference type="Pfam" id="PF08447">
    <property type="entry name" value="PAS_3"/>
    <property type="match status" value="1"/>
</dbReference>
<dbReference type="EMBL" id="JACIJM010000001">
    <property type="protein sequence ID" value="MBB5720649.1"/>
    <property type="molecule type" value="Genomic_DNA"/>
</dbReference>
<feature type="domain" description="Signal transduction histidine kinase HWE region" evidence="8">
    <location>
        <begin position="155"/>
        <end position="219"/>
    </location>
</feature>
<keyword evidence="6 10" id="KW-0418">Kinase</keyword>
<dbReference type="GO" id="GO:0004673">
    <property type="term" value="F:protein histidine kinase activity"/>
    <property type="evidence" value="ECO:0007669"/>
    <property type="project" value="UniProtKB-EC"/>
</dbReference>
<dbReference type="Gene3D" id="3.30.450.20">
    <property type="entry name" value="PAS domain"/>
    <property type="match status" value="1"/>
</dbReference>
<dbReference type="GO" id="GO:0005524">
    <property type="term" value="F:ATP binding"/>
    <property type="evidence" value="ECO:0007669"/>
    <property type="project" value="UniProtKB-KW"/>
</dbReference>
<evidence type="ECO:0000259" key="8">
    <source>
        <dbReference type="Pfam" id="PF07536"/>
    </source>
</evidence>
<comment type="catalytic activity">
    <reaction evidence="1">
        <text>ATP + protein L-histidine = ADP + protein N-phospho-L-histidine.</text>
        <dbReference type="EC" id="2.7.13.3"/>
    </reaction>
</comment>
<dbReference type="EC" id="2.7.13.3" evidence="2"/>
<dbReference type="RefSeq" id="WP_183524344.1">
    <property type="nucleotide sequence ID" value="NZ_JACIJM010000001.1"/>
</dbReference>
<keyword evidence="5" id="KW-0547">Nucleotide-binding</keyword>
<dbReference type="SUPFAM" id="SSF55785">
    <property type="entry name" value="PYP-like sensor domain (PAS domain)"/>
    <property type="match status" value="1"/>
</dbReference>
<comment type="caution">
    <text evidence="10">The sequence shown here is derived from an EMBL/GenBank/DDBJ whole genome shotgun (WGS) entry which is preliminary data.</text>
</comment>
<keyword evidence="11" id="KW-1185">Reference proteome</keyword>
<dbReference type="Pfam" id="PF07536">
    <property type="entry name" value="HWE_HK"/>
    <property type="match status" value="1"/>
</dbReference>
<dbReference type="InterPro" id="IPR035965">
    <property type="entry name" value="PAS-like_dom_sf"/>
</dbReference>
<evidence type="ECO:0000256" key="3">
    <source>
        <dbReference type="ARBA" id="ARBA00022553"/>
    </source>
</evidence>
<protein>
    <recommendedName>
        <fullName evidence="2">histidine kinase</fullName>
        <ecNumber evidence="2">2.7.13.3</ecNumber>
    </recommendedName>
</protein>
<accession>A0A7W9BHL3</accession>
<evidence type="ECO:0000313" key="10">
    <source>
        <dbReference type="EMBL" id="MBB5720649.1"/>
    </source>
</evidence>
<dbReference type="Proteomes" id="UP000535415">
    <property type="component" value="Unassembled WGS sequence"/>
</dbReference>
<dbReference type="Gene3D" id="2.10.70.100">
    <property type="match status" value="1"/>
</dbReference>
<evidence type="ECO:0000256" key="7">
    <source>
        <dbReference type="ARBA" id="ARBA00022840"/>
    </source>
</evidence>